<dbReference type="PANTHER" id="PTHR30461:SF23">
    <property type="entry name" value="DNA RECOMBINASE-RELATED"/>
    <property type="match status" value="1"/>
</dbReference>
<evidence type="ECO:0000256" key="1">
    <source>
        <dbReference type="SAM" id="Coils"/>
    </source>
</evidence>
<dbReference type="PANTHER" id="PTHR30461">
    <property type="entry name" value="DNA-INVERTASE FROM LAMBDOID PROPHAGE"/>
    <property type="match status" value="1"/>
</dbReference>
<dbReference type="InterPro" id="IPR038109">
    <property type="entry name" value="DNA_bind_recomb_sf"/>
</dbReference>
<dbReference type="GO" id="GO:0003677">
    <property type="term" value="F:DNA binding"/>
    <property type="evidence" value="ECO:0007669"/>
    <property type="project" value="InterPro"/>
</dbReference>
<dbReference type="OrthoDB" id="9791494at2"/>
<organism evidence="3 4">
    <name type="scientific">Grimontia celer</name>
    <dbReference type="NCBI Taxonomy" id="1796497"/>
    <lineage>
        <taxon>Bacteria</taxon>
        <taxon>Pseudomonadati</taxon>
        <taxon>Pseudomonadota</taxon>
        <taxon>Gammaproteobacteria</taxon>
        <taxon>Vibrionales</taxon>
        <taxon>Vibrionaceae</taxon>
        <taxon>Grimontia</taxon>
    </lineage>
</organism>
<dbReference type="STRING" id="1796497.GCE9029_01175"/>
<dbReference type="InterPro" id="IPR036162">
    <property type="entry name" value="Resolvase-like_N_sf"/>
</dbReference>
<gene>
    <name evidence="3" type="ORF">GCE9029_01175</name>
</gene>
<dbReference type="SUPFAM" id="SSF53041">
    <property type="entry name" value="Resolvase-like"/>
    <property type="match status" value="1"/>
</dbReference>
<keyword evidence="4" id="KW-1185">Reference proteome</keyword>
<dbReference type="Pfam" id="PF00239">
    <property type="entry name" value="Resolvase"/>
    <property type="match status" value="1"/>
</dbReference>
<dbReference type="InterPro" id="IPR050639">
    <property type="entry name" value="SSR_resolvase"/>
</dbReference>
<dbReference type="InterPro" id="IPR011109">
    <property type="entry name" value="DNA_bind_recombinase_dom"/>
</dbReference>
<protein>
    <submittedName>
        <fullName evidence="3">Recombinase</fullName>
    </submittedName>
</protein>
<evidence type="ECO:0000313" key="3">
    <source>
        <dbReference type="EMBL" id="CZF78976.1"/>
    </source>
</evidence>
<feature type="domain" description="Recombinase" evidence="2">
    <location>
        <begin position="174"/>
        <end position="293"/>
    </location>
</feature>
<keyword evidence="1" id="KW-0175">Coiled coil</keyword>
<sequence length="542" mass="62157">MDLKGRKALGFIRWSSDKQTDRDSLPRQTKSIESAVKDTGAELVKTFIAQGESAFDGSHIKVIDELIAYARKNPTQRYVVFIEKVNRLSREQINDAENLWKRLLVDCDIYFTETKDYHDASTLNDIITRITMLIRAEEANKHSEQISKQVQQHHRRKIKNAIETGKACNLGSKPHWLDVVKDEYVENQYAQVVRLIYKLYLEGKGSTQISNYLNINEYKRWDGKPYHETTILDVLKNEAVNGWITSKKIDDDFNSLPKGNTKRIGLRRRSYPVIISDEDYERAAVLRAANNRNAKGKNSNFGRRTGSFVLSGKTKCGACGAAYCVSGKQVRCSNATGASSQCNARSVSKFLFEQVIVNALFSQISESELFRNKEGEDEKIEVLKGRMATLEAEYLMYQERYNQMKDKGRKPPVEFVFEMTDKNDELAEVKEQLSKEQATEKPIDFDEVKLQISEIFKPENVDLRLKVQMVVSVIVDSIKVKRSDKVIFLELVLKNGEKYLVTPTTRKKEGDRFVYYSNVNNLTHRMPLISKGDGKQSIISYE</sequence>
<dbReference type="Proteomes" id="UP000071641">
    <property type="component" value="Unassembled WGS sequence"/>
</dbReference>
<name>A0A128EYA4_9GAMM</name>
<dbReference type="EMBL" id="FIZX01000001">
    <property type="protein sequence ID" value="CZF78976.1"/>
    <property type="molecule type" value="Genomic_DNA"/>
</dbReference>
<dbReference type="SMART" id="SM00857">
    <property type="entry name" value="Resolvase"/>
    <property type="match status" value="1"/>
</dbReference>
<feature type="coiled-coil region" evidence="1">
    <location>
        <begin position="373"/>
        <end position="439"/>
    </location>
</feature>
<dbReference type="InterPro" id="IPR006119">
    <property type="entry name" value="Resolv_N"/>
</dbReference>
<reference evidence="4" key="1">
    <citation type="submission" date="2016-02" db="EMBL/GenBank/DDBJ databases">
        <authorList>
            <person name="Rodrigo-Torres Lidia"/>
            <person name="Arahal R.David."/>
        </authorList>
    </citation>
    <scope>NUCLEOTIDE SEQUENCE [LARGE SCALE GENOMIC DNA]</scope>
    <source>
        <strain evidence="4">CECT 9029</strain>
    </source>
</reference>
<dbReference type="GO" id="GO:0000150">
    <property type="term" value="F:DNA strand exchange activity"/>
    <property type="evidence" value="ECO:0007669"/>
    <property type="project" value="InterPro"/>
</dbReference>
<dbReference type="RefSeq" id="WP_062661641.1">
    <property type="nucleotide sequence ID" value="NZ_FIZX01000001.1"/>
</dbReference>
<dbReference type="Gene3D" id="3.40.50.1390">
    <property type="entry name" value="Resolvase, N-terminal catalytic domain"/>
    <property type="match status" value="1"/>
</dbReference>
<evidence type="ECO:0000259" key="2">
    <source>
        <dbReference type="PROSITE" id="PS51737"/>
    </source>
</evidence>
<evidence type="ECO:0000313" key="4">
    <source>
        <dbReference type="Proteomes" id="UP000071641"/>
    </source>
</evidence>
<dbReference type="Gene3D" id="3.90.1750.20">
    <property type="entry name" value="Putative Large Serine Recombinase, Chain B, Domain 2"/>
    <property type="match status" value="1"/>
</dbReference>
<accession>A0A128EYA4</accession>
<dbReference type="Pfam" id="PF07508">
    <property type="entry name" value="Recombinase"/>
    <property type="match status" value="1"/>
</dbReference>
<dbReference type="PROSITE" id="PS51737">
    <property type="entry name" value="RECOMBINASE_DNA_BIND"/>
    <property type="match status" value="1"/>
</dbReference>
<dbReference type="CDD" id="cd00338">
    <property type="entry name" value="Ser_Recombinase"/>
    <property type="match status" value="1"/>
</dbReference>
<dbReference type="AlphaFoldDB" id="A0A128EYA4"/>
<proteinExistence type="predicted"/>